<sequence length="223" mass="25233">MCSEKLRSKEETVLSVEVKCSNLESEITSLKSDLCKVQADLQSVQLENKNLQDVVNKERTNCETLEKARYEVQSKLDTTSSEKTKLSKNLDEYVEKLAASIERTKDLEGEVTSKSSHITELDQSLTQFRAECESLRLKLKGSKEDIEQKIEESKTVKTLREAVKNMEDELSEKKQALKVQGQRLADMKKTIQRELKLSADTADNATELRTEVKPPQAVSPPPN</sequence>
<reference evidence="4 5" key="1">
    <citation type="submission" date="2023-11" db="EMBL/GenBank/DDBJ databases">
        <title>Halocaridina rubra genome assembly.</title>
        <authorList>
            <person name="Smith C."/>
        </authorList>
    </citation>
    <scope>NUCLEOTIDE SEQUENCE [LARGE SCALE GENOMIC DNA]</scope>
    <source>
        <strain evidence="4">EP-1</strain>
        <tissue evidence="4">Whole</tissue>
    </source>
</reference>
<dbReference type="InterPro" id="IPR000626">
    <property type="entry name" value="Ubiquitin-like_dom"/>
</dbReference>
<dbReference type="PROSITE" id="PS50053">
    <property type="entry name" value="UBIQUITIN_2"/>
    <property type="match status" value="1"/>
</dbReference>
<dbReference type="Proteomes" id="UP001381693">
    <property type="component" value="Unassembled WGS sequence"/>
</dbReference>
<accession>A0AAN8XBS3</accession>
<feature type="region of interest" description="Disordered" evidence="2">
    <location>
        <begin position="195"/>
        <end position="223"/>
    </location>
</feature>
<dbReference type="EMBL" id="JAXCGZ010009926">
    <property type="protein sequence ID" value="KAK7075995.1"/>
    <property type="molecule type" value="Genomic_DNA"/>
</dbReference>
<evidence type="ECO:0000313" key="5">
    <source>
        <dbReference type="Proteomes" id="UP001381693"/>
    </source>
</evidence>
<organism evidence="4 5">
    <name type="scientific">Halocaridina rubra</name>
    <name type="common">Hawaiian red shrimp</name>
    <dbReference type="NCBI Taxonomy" id="373956"/>
    <lineage>
        <taxon>Eukaryota</taxon>
        <taxon>Metazoa</taxon>
        <taxon>Ecdysozoa</taxon>
        <taxon>Arthropoda</taxon>
        <taxon>Crustacea</taxon>
        <taxon>Multicrustacea</taxon>
        <taxon>Malacostraca</taxon>
        <taxon>Eumalacostraca</taxon>
        <taxon>Eucarida</taxon>
        <taxon>Decapoda</taxon>
        <taxon>Pleocyemata</taxon>
        <taxon>Caridea</taxon>
        <taxon>Atyoidea</taxon>
        <taxon>Atyidae</taxon>
        <taxon>Halocaridina</taxon>
    </lineage>
</organism>
<keyword evidence="5" id="KW-1185">Reference proteome</keyword>
<evidence type="ECO:0000313" key="4">
    <source>
        <dbReference type="EMBL" id="KAK7075995.1"/>
    </source>
</evidence>
<feature type="non-terminal residue" evidence="4">
    <location>
        <position position="223"/>
    </location>
</feature>
<proteinExistence type="predicted"/>
<protein>
    <recommendedName>
        <fullName evidence="3">Ubiquitin-like domain-containing protein</fullName>
    </recommendedName>
</protein>
<gene>
    <name evidence="4" type="ORF">SK128_024880</name>
</gene>
<keyword evidence="1" id="KW-0175">Coiled coil</keyword>
<comment type="caution">
    <text evidence="4">The sequence shown here is derived from an EMBL/GenBank/DDBJ whole genome shotgun (WGS) entry which is preliminary data.</text>
</comment>
<feature type="domain" description="Ubiquitin-like" evidence="3">
    <location>
        <begin position="133"/>
        <end position="192"/>
    </location>
</feature>
<evidence type="ECO:0000256" key="1">
    <source>
        <dbReference type="SAM" id="Coils"/>
    </source>
</evidence>
<evidence type="ECO:0000256" key="2">
    <source>
        <dbReference type="SAM" id="MobiDB-lite"/>
    </source>
</evidence>
<dbReference type="AlphaFoldDB" id="A0AAN8XBS3"/>
<feature type="coiled-coil region" evidence="1">
    <location>
        <begin position="41"/>
        <end position="183"/>
    </location>
</feature>
<dbReference type="Gene3D" id="1.10.287.1490">
    <property type="match status" value="1"/>
</dbReference>
<evidence type="ECO:0000259" key="3">
    <source>
        <dbReference type="PROSITE" id="PS50053"/>
    </source>
</evidence>
<name>A0AAN8XBS3_HALRR</name>